<organism evidence="7">
    <name type="scientific">Deinococcus sonorensis KR-87</name>
    <dbReference type="NCBI Taxonomy" id="694439"/>
    <lineage>
        <taxon>Bacteria</taxon>
        <taxon>Thermotogati</taxon>
        <taxon>Deinococcota</taxon>
        <taxon>Deinococci</taxon>
        <taxon>Deinococcales</taxon>
        <taxon>Deinococcaceae</taxon>
        <taxon>Deinococcus</taxon>
    </lineage>
</organism>
<dbReference type="InterPro" id="IPR002792">
    <property type="entry name" value="TRAM_dom"/>
</dbReference>
<dbReference type="PROSITE" id="PS50926">
    <property type="entry name" value="TRAM"/>
    <property type="match status" value="1"/>
</dbReference>
<feature type="domain" description="TRAM" evidence="6">
    <location>
        <begin position="273"/>
        <end position="343"/>
    </location>
</feature>
<gene>
    <name evidence="7" type="ORF">ABOD76_19440</name>
</gene>
<comment type="cofactor">
    <cofactor evidence="1">
        <name>Mg(2+)</name>
        <dbReference type="ChEBI" id="CHEBI:18420"/>
    </cofactor>
</comment>
<evidence type="ECO:0000256" key="2">
    <source>
        <dbReference type="ARBA" id="ARBA00022722"/>
    </source>
</evidence>
<dbReference type="InterPro" id="IPR052041">
    <property type="entry name" value="Nucleic_acid_metab_PIN/TRAM"/>
</dbReference>
<keyword evidence="4" id="KW-0460">Magnesium</keyword>
<keyword evidence="2" id="KW-0540">Nuclease</keyword>
<dbReference type="InterPro" id="IPR029060">
    <property type="entry name" value="PIN-like_dom_sf"/>
</dbReference>
<evidence type="ECO:0000256" key="5">
    <source>
        <dbReference type="SAM" id="Phobius"/>
    </source>
</evidence>
<dbReference type="PANTHER" id="PTHR11603:SF147">
    <property type="entry name" value="MEMBRANE PROTEIN"/>
    <property type="match status" value="1"/>
</dbReference>
<keyword evidence="5" id="KW-0812">Transmembrane</keyword>
<name>A0AAU7UAT5_9DEIO</name>
<dbReference type="GO" id="GO:0004518">
    <property type="term" value="F:nuclease activity"/>
    <property type="evidence" value="ECO:0007669"/>
    <property type="project" value="UniProtKB-KW"/>
</dbReference>
<dbReference type="EMBL" id="CP158299">
    <property type="protein sequence ID" value="XBV85576.1"/>
    <property type="molecule type" value="Genomic_DNA"/>
</dbReference>
<dbReference type="PANTHER" id="PTHR11603">
    <property type="entry name" value="AAA FAMILY ATPASE"/>
    <property type="match status" value="1"/>
</dbReference>
<reference evidence="7" key="1">
    <citation type="submission" date="2024-06" db="EMBL/GenBank/DDBJ databases">
        <title>Draft Genome Sequence of Deinococcus sonorensis Type Strain KR-87, a Biofilm Producing Representative of the Genus Deinococcus.</title>
        <authorList>
            <person name="Boren L.S."/>
            <person name="Grosso R.A."/>
            <person name="Hugenberg-Cox A.N."/>
            <person name="Hill J.T.E."/>
            <person name="Albert C.M."/>
            <person name="Tuohy J.M."/>
        </authorList>
    </citation>
    <scope>NUCLEOTIDE SEQUENCE</scope>
    <source>
        <strain evidence="7">KR-87</strain>
    </source>
</reference>
<dbReference type="InterPro" id="IPR002716">
    <property type="entry name" value="PIN_dom"/>
</dbReference>
<accession>A0AAU7UAT5</accession>
<keyword evidence="3" id="KW-0378">Hydrolase</keyword>
<protein>
    <submittedName>
        <fullName evidence="7">PIN/TRAM domain-containing protein</fullName>
    </submittedName>
</protein>
<dbReference type="Gene3D" id="3.40.50.1010">
    <property type="entry name" value="5'-nuclease"/>
    <property type="match status" value="1"/>
</dbReference>
<evidence type="ECO:0000256" key="4">
    <source>
        <dbReference type="ARBA" id="ARBA00022842"/>
    </source>
</evidence>
<dbReference type="SUPFAM" id="SSF88723">
    <property type="entry name" value="PIN domain-like"/>
    <property type="match status" value="1"/>
</dbReference>
<evidence type="ECO:0000256" key="1">
    <source>
        <dbReference type="ARBA" id="ARBA00001946"/>
    </source>
</evidence>
<dbReference type="AlphaFoldDB" id="A0AAU7UAT5"/>
<evidence type="ECO:0000259" key="6">
    <source>
        <dbReference type="PROSITE" id="PS50926"/>
    </source>
</evidence>
<sequence length="343" mass="37351">MPLVRISTLLLGLLIGWLAGRWLAAVQGSEAHTAQVNTLSLMMGGALLALLLADRAERLALSFRTNFGRWYSRLSPSSVTAATFALAIALLLSVLISNLLGGVPYYRWWWNVLITLALAGFFVPFALRNSEIFGSLAGNRVRRRSGGKLLDSNVIIDGRLVDLVRSGLLEGDLVVPGFVLRELQLLSDHGDPQRRARGKRGLGVLEELYEVAQLRVDDWDVKELNLTDDKLVRMARETGAKIISNDAGLSKVAKLHGVSIINLNEAAVALRPQLQVGDTLQVTITKGGQQAGQGVGYLEDGTMMVVEDGAKYRNRSVRVVVLNNVQTSVGRMVFAKADPETNN</sequence>
<feature type="transmembrane region" description="Helical" evidence="5">
    <location>
        <begin position="108"/>
        <end position="127"/>
    </location>
</feature>
<dbReference type="KEGG" id="dsc:ABOD76_19440"/>
<feature type="transmembrane region" description="Helical" evidence="5">
    <location>
        <begin position="35"/>
        <end position="53"/>
    </location>
</feature>
<proteinExistence type="predicted"/>
<dbReference type="RefSeq" id="WP_350243613.1">
    <property type="nucleotide sequence ID" value="NZ_CP158299.1"/>
</dbReference>
<dbReference type="SMART" id="SM00670">
    <property type="entry name" value="PINc"/>
    <property type="match status" value="1"/>
</dbReference>
<evidence type="ECO:0000256" key="3">
    <source>
        <dbReference type="ARBA" id="ARBA00022801"/>
    </source>
</evidence>
<keyword evidence="5" id="KW-1133">Transmembrane helix</keyword>
<keyword evidence="5" id="KW-0472">Membrane</keyword>
<feature type="transmembrane region" description="Helical" evidence="5">
    <location>
        <begin position="74"/>
        <end position="96"/>
    </location>
</feature>
<evidence type="ECO:0000313" key="7">
    <source>
        <dbReference type="EMBL" id="XBV85576.1"/>
    </source>
</evidence>
<dbReference type="CDD" id="cd09877">
    <property type="entry name" value="PIN_YacL-like"/>
    <property type="match status" value="1"/>
</dbReference>
<dbReference type="GO" id="GO:0016787">
    <property type="term" value="F:hydrolase activity"/>
    <property type="evidence" value="ECO:0007669"/>
    <property type="project" value="UniProtKB-KW"/>
</dbReference>